<evidence type="ECO:0000313" key="1">
    <source>
        <dbReference type="EMBL" id="MBF1447799.1"/>
    </source>
</evidence>
<dbReference type="SMART" id="SM00900">
    <property type="entry name" value="FMN_bind"/>
    <property type="match status" value="1"/>
</dbReference>
<dbReference type="GO" id="GO:0016020">
    <property type="term" value="C:membrane"/>
    <property type="evidence" value="ECO:0007669"/>
    <property type="project" value="InterPro"/>
</dbReference>
<gene>
    <name evidence="1" type="ORF">HXN55_10530</name>
</gene>
<sequence>MKKQILSFAVAALMTAAFAFAAGKDDNVMWRQSDGTYVVNTTTLANNVRGFKGATPVEVYIKNDKIVKVVALKNHETPRYFEQVTSKMLPKFDGKRVSKVGSVDGVSGATFSSRAVKLNVEAAVKYYKAHK</sequence>
<proteinExistence type="predicted"/>
<dbReference type="Gene3D" id="3.90.1010.20">
    <property type="match status" value="1"/>
</dbReference>
<dbReference type="AlphaFoldDB" id="A0A9D6AB94"/>
<dbReference type="InterPro" id="IPR007329">
    <property type="entry name" value="FMN-bd"/>
</dbReference>
<dbReference type="EMBL" id="JABZTM010000147">
    <property type="protein sequence ID" value="MBF1447799.1"/>
    <property type="molecule type" value="Genomic_DNA"/>
</dbReference>
<reference evidence="1" key="1">
    <citation type="submission" date="2020-04" db="EMBL/GenBank/DDBJ databases">
        <title>Deep metagenomics examines the oral microbiome during advanced dental caries in children, revealing novel taxa and co-occurrences with host molecules.</title>
        <authorList>
            <person name="Baker J.L."/>
            <person name="Morton J.T."/>
            <person name="Dinis M."/>
            <person name="Alvarez R."/>
            <person name="Tran N.C."/>
            <person name="Knight R."/>
            <person name="Edlund A."/>
        </authorList>
    </citation>
    <scope>NUCLEOTIDE SEQUENCE</scope>
    <source>
        <strain evidence="1">JCVI_32_bin.50</strain>
    </source>
</reference>
<dbReference type="Proteomes" id="UP000787419">
    <property type="component" value="Unassembled WGS sequence"/>
</dbReference>
<accession>A0A9D6AB94</accession>
<evidence type="ECO:0000313" key="2">
    <source>
        <dbReference type="Proteomes" id="UP000787419"/>
    </source>
</evidence>
<name>A0A9D6AB94_9BACT</name>
<protein>
    <submittedName>
        <fullName evidence="1">FMN-binding protein</fullName>
    </submittedName>
</protein>
<dbReference type="Pfam" id="PF04205">
    <property type="entry name" value="FMN_bind"/>
    <property type="match status" value="1"/>
</dbReference>
<organism evidence="1 2">
    <name type="scientific">Prevotella nigrescens</name>
    <dbReference type="NCBI Taxonomy" id="28133"/>
    <lineage>
        <taxon>Bacteria</taxon>
        <taxon>Pseudomonadati</taxon>
        <taxon>Bacteroidota</taxon>
        <taxon>Bacteroidia</taxon>
        <taxon>Bacteroidales</taxon>
        <taxon>Prevotellaceae</taxon>
        <taxon>Prevotella</taxon>
    </lineage>
</organism>
<dbReference type="RefSeq" id="WP_004363984.1">
    <property type="nucleotide sequence ID" value="NZ_CAJPQZ010000002.1"/>
</dbReference>
<comment type="caution">
    <text evidence="1">The sequence shown here is derived from an EMBL/GenBank/DDBJ whole genome shotgun (WGS) entry which is preliminary data.</text>
</comment>
<dbReference type="GO" id="GO:0010181">
    <property type="term" value="F:FMN binding"/>
    <property type="evidence" value="ECO:0007669"/>
    <property type="project" value="InterPro"/>
</dbReference>